<dbReference type="AlphaFoldDB" id="X1JVR8"/>
<dbReference type="EMBL" id="BARU01037190">
    <property type="protein sequence ID" value="GAH85465.1"/>
    <property type="molecule type" value="Genomic_DNA"/>
</dbReference>
<evidence type="ECO:0000313" key="1">
    <source>
        <dbReference type="EMBL" id="GAH85465.1"/>
    </source>
</evidence>
<name>X1JVR8_9ZZZZ</name>
<comment type="caution">
    <text evidence="1">The sequence shown here is derived from an EMBL/GenBank/DDBJ whole genome shotgun (WGS) entry which is preliminary data.</text>
</comment>
<proteinExistence type="predicted"/>
<sequence>SLKSILPILYIPVEGFDEVVIWRSILVESRWPKVRLLRRYGLP</sequence>
<protein>
    <submittedName>
        <fullName evidence="1">Uncharacterized protein</fullName>
    </submittedName>
</protein>
<feature type="non-terminal residue" evidence="1">
    <location>
        <position position="1"/>
    </location>
</feature>
<reference evidence="1" key="1">
    <citation type="journal article" date="2014" name="Front. Microbiol.">
        <title>High frequency of phylogenetically diverse reductive dehalogenase-homologous genes in deep subseafloor sedimentary metagenomes.</title>
        <authorList>
            <person name="Kawai M."/>
            <person name="Futagami T."/>
            <person name="Toyoda A."/>
            <person name="Takaki Y."/>
            <person name="Nishi S."/>
            <person name="Hori S."/>
            <person name="Arai W."/>
            <person name="Tsubouchi T."/>
            <person name="Morono Y."/>
            <person name="Uchiyama I."/>
            <person name="Ito T."/>
            <person name="Fujiyama A."/>
            <person name="Inagaki F."/>
            <person name="Takami H."/>
        </authorList>
    </citation>
    <scope>NUCLEOTIDE SEQUENCE</scope>
    <source>
        <strain evidence="1">Expedition CK06-06</strain>
    </source>
</reference>
<accession>X1JVR8</accession>
<gene>
    <name evidence="1" type="ORF">S03H2_57982</name>
</gene>
<organism evidence="1">
    <name type="scientific">marine sediment metagenome</name>
    <dbReference type="NCBI Taxonomy" id="412755"/>
    <lineage>
        <taxon>unclassified sequences</taxon>
        <taxon>metagenomes</taxon>
        <taxon>ecological metagenomes</taxon>
    </lineage>
</organism>